<dbReference type="Pfam" id="PF06042">
    <property type="entry name" value="NTP_transf_6"/>
    <property type="match status" value="1"/>
</dbReference>
<accession>A0A2M9PWE1</accession>
<gene>
    <name evidence="3" type="ORF">CWD94_07450</name>
    <name evidence="2" type="ORF">CWD94_07530</name>
    <name evidence="1" type="ORF">CWD94_29740</name>
</gene>
<evidence type="ECO:0000313" key="1">
    <source>
        <dbReference type="EMBL" id="PJO40140.1"/>
    </source>
</evidence>
<evidence type="ECO:0008006" key="5">
    <source>
        <dbReference type="Google" id="ProtNLM"/>
    </source>
</evidence>
<name>A0A2M9PWE1_9BACI</name>
<dbReference type="RefSeq" id="WP_100542703.1">
    <property type="nucleotide sequence ID" value="NZ_CP158849.1"/>
</dbReference>
<sequence length="188" mass="22025">MKLIKTEEELKSLIAADEWMMKVLTTLEKLQLPDSWVCAGFIRSKVWDHLHEKKYRTPLADIDVIYFDKVNSLEKYEKQYERELTKYLPNEPWSVKNQARMHVVNNSEPYQSSIDGMAHFPEIPTAIGVRLTNGRLEIAAPHGIKHLVSGIVAPTPYFQKDSPMHEVYLNRVRNKQWELSWSKLQIVY</sequence>
<dbReference type="EMBL" id="PHQY01000404">
    <property type="protein sequence ID" value="PJO44325.1"/>
    <property type="molecule type" value="Genomic_DNA"/>
</dbReference>
<dbReference type="EMBL" id="PHQY01000757">
    <property type="protein sequence ID" value="PJO40140.1"/>
    <property type="molecule type" value="Genomic_DNA"/>
</dbReference>
<dbReference type="STRING" id="582475.ACZ11_01840"/>
<evidence type="ECO:0000313" key="3">
    <source>
        <dbReference type="EMBL" id="PJO44340.1"/>
    </source>
</evidence>
<proteinExistence type="predicted"/>
<reference evidence="1 4" key="1">
    <citation type="submission" date="2017-11" db="EMBL/GenBank/DDBJ databases">
        <title>Bacterial isolate from king chilli rhizosphere.</title>
        <authorList>
            <person name="Takhelmayum P."/>
            <person name="Sarangthem I."/>
        </authorList>
    </citation>
    <scope>NUCLEOTIDE SEQUENCE [LARGE SCALE GENOMIC DNA]</scope>
    <source>
        <strain evidence="4">t26</strain>
        <strain evidence="1">T26</strain>
    </source>
</reference>
<dbReference type="EMBL" id="PHQY01000398">
    <property type="protein sequence ID" value="PJO44340.1"/>
    <property type="molecule type" value="Genomic_DNA"/>
</dbReference>
<dbReference type="PANTHER" id="PTHR39166">
    <property type="entry name" value="BLL1166 PROTEIN"/>
    <property type="match status" value="1"/>
</dbReference>
<evidence type="ECO:0000313" key="4">
    <source>
        <dbReference type="Proteomes" id="UP000232101"/>
    </source>
</evidence>
<evidence type="ECO:0000313" key="2">
    <source>
        <dbReference type="EMBL" id="PJO44325.1"/>
    </source>
</evidence>
<protein>
    <recommendedName>
        <fullName evidence="5">Nucleotidyltransferase family protein</fullName>
    </recommendedName>
</protein>
<dbReference type="AlphaFoldDB" id="A0A2M9PWE1"/>
<dbReference type="InterPro" id="IPR009267">
    <property type="entry name" value="NTP_transf_6"/>
</dbReference>
<organism evidence="1 4">
    <name type="scientific">Lysinibacillus xylanilyticus</name>
    <dbReference type="NCBI Taxonomy" id="582475"/>
    <lineage>
        <taxon>Bacteria</taxon>
        <taxon>Bacillati</taxon>
        <taxon>Bacillota</taxon>
        <taxon>Bacilli</taxon>
        <taxon>Bacillales</taxon>
        <taxon>Bacillaceae</taxon>
        <taxon>Lysinibacillus</taxon>
    </lineage>
</organism>
<dbReference type="PANTHER" id="PTHR39166:SF1">
    <property type="entry name" value="BLL1166 PROTEIN"/>
    <property type="match status" value="1"/>
</dbReference>
<dbReference type="Proteomes" id="UP000232101">
    <property type="component" value="Unassembled WGS sequence"/>
</dbReference>
<comment type="caution">
    <text evidence="1">The sequence shown here is derived from an EMBL/GenBank/DDBJ whole genome shotgun (WGS) entry which is preliminary data.</text>
</comment>